<evidence type="ECO:0000256" key="1">
    <source>
        <dbReference type="SAM" id="MobiDB-lite"/>
    </source>
</evidence>
<accession>A0A3S1K4M1</accession>
<evidence type="ECO:0008006" key="5">
    <source>
        <dbReference type="Google" id="ProtNLM"/>
    </source>
</evidence>
<feature type="signal peptide" evidence="2">
    <location>
        <begin position="1"/>
        <end position="21"/>
    </location>
</feature>
<evidence type="ECO:0000313" key="3">
    <source>
        <dbReference type="EMBL" id="RUT43760.1"/>
    </source>
</evidence>
<protein>
    <recommendedName>
        <fullName evidence="5">LppX_LprAFG lipoprotein</fullName>
    </recommendedName>
</protein>
<dbReference type="EMBL" id="RZNY01000018">
    <property type="protein sequence ID" value="RUT43760.1"/>
    <property type="molecule type" value="Genomic_DNA"/>
</dbReference>
<dbReference type="Proteomes" id="UP000279446">
    <property type="component" value="Unassembled WGS sequence"/>
</dbReference>
<sequence length="288" mass="31428">MNKWTAGLLAVVLMLGITACGKEKEADGNTANGGNANQGNKVEATTDSNATPTLEELLTKSAEASKAMKSFSMEANIDQDITVTQGEQKQEQNVKMTITSDMITDPLQIFQEIKMNVAGQGETEMKQYISKEGVYSNVDGTWSKQPDDSVEKLLASMEDSANPDKQLSQFKKISKDTKITVEGDEYVLTADVSGDSVKELAKELMSQSGGSNEQTVAMMEQMNIKNIKMTSVVNKKSFLPTRADINMTLEMEQDGAGISLEMAMKTSFSKYNEINEIKVPQEALDSAK</sequence>
<organism evidence="3 4">
    <name type="scientific">Paenibacillus anaericanus</name>
    <dbReference type="NCBI Taxonomy" id="170367"/>
    <lineage>
        <taxon>Bacteria</taxon>
        <taxon>Bacillati</taxon>
        <taxon>Bacillota</taxon>
        <taxon>Bacilli</taxon>
        <taxon>Bacillales</taxon>
        <taxon>Paenibacillaceae</taxon>
        <taxon>Paenibacillus</taxon>
    </lineage>
</organism>
<dbReference type="RefSeq" id="WP_127193774.1">
    <property type="nucleotide sequence ID" value="NZ_RZNY01000018.1"/>
</dbReference>
<comment type="caution">
    <text evidence="3">The sequence shown here is derived from an EMBL/GenBank/DDBJ whole genome shotgun (WGS) entry which is preliminary data.</text>
</comment>
<dbReference type="AlphaFoldDB" id="A0A3S1K4M1"/>
<dbReference type="PROSITE" id="PS51257">
    <property type="entry name" value="PROKAR_LIPOPROTEIN"/>
    <property type="match status" value="1"/>
</dbReference>
<dbReference type="OrthoDB" id="1957331at2"/>
<evidence type="ECO:0000313" key="4">
    <source>
        <dbReference type="Proteomes" id="UP000279446"/>
    </source>
</evidence>
<proteinExistence type="predicted"/>
<evidence type="ECO:0000256" key="2">
    <source>
        <dbReference type="SAM" id="SignalP"/>
    </source>
</evidence>
<dbReference type="InterPro" id="IPR046720">
    <property type="entry name" value="DUF6612"/>
</dbReference>
<dbReference type="Gene3D" id="2.50.20.20">
    <property type="match status" value="1"/>
</dbReference>
<gene>
    <name evidence="3" type="ORF">EJP82_19675</name>
</gene>
<feature type="compositionally biased region" description="Low complexity" evidence="1">
    <location>
        <begin position="28"/>
        <end position="40"/>
    </location>
</feature>
<reference evidence="3 4" key="1">
    <citation type="submission" date="2018-12" db="EMBL/GenBank/DDBJ databases">
        <authorList>
            <person name="Sun L."/>
            <person name="Chen Z."/>
        </authorList>
    </citation>
    <scope>NUCLEOTIDE SEQUENCE [LARGE SCALE GENOMIC DNA]</scope>
    <source>
        <strain evidence="3 4">DSM 15890</strain>
    </source>
</reference>
<feature type="region of interest" description="Disordered" evidence="1">
    <location>
        <begin position="26"/>
        <end position="51"/>
    </location>
</feature>
<keyword evidence="4" id="KW-1185">Reference proteome</keyword>
<dbReference type="Pfam" id="PF20316">
    <property type="entry name" value="DUF6612"/>
    <property type="match status" value="1"/>
</dbReference>
<feature type="chain" id="PRO_5039247235" description="LppX_LprAFG lipoprotein" evidence="2">
    <location>
        <begin position="22"/>
        <end position="288"/>
    </location>
</feature>
<keyword evidence="2" id="KW-0732">Signal</keyword>
<name>A0A3S1K4M1_9BACL</name>